<evidence type="ECO:0000256" key="3">
    <source>
        <dbReference type="PIRSR" id="PIRSR601820-3"/>
    </source>
</evidence>
<keyword evidence="5" id="KW-0732">Signal</keyword>
<evidence type="ECO:0000313" key="7">
    <source>
        <dbReference type="Proteomes" id="UP000225706"/>
    </source>
</evidence>
<dbReference type="GO" id="GO:0031012">
    <property type="term" value="C:extracellular matrix"/>
    <property type="evidence" value="ECO:0007669"/>
    <property type="project" value="TreeGrafter"/>
</dbReference>
<dbReference type="Pfam" id="PF00965">
    <property type="entry name" value="TIMP"/>
    <property type="match status" value="2"/>
</dbReference>
<comment type="caution">
    <text evidence="6">The sequence shown here is derived from an EMBL/GenBank/DDBJ whole genome shotgun (WGS) entry which is preliminary data.</text>
</comment>
<keyword evidence="3" id="KW-1015">Disulfide bond</keyword>
<name>A0A2B4SJC3_STYPI</name>
<protein>
    <submittedName>
        <fullName evidence="6">Metalloproteinase inhibitor 4</fullName>
    </submittedName>
</protein>
<proteinExistence type="predicted"/>
<dbReference type="GO" id="GO:0008191">
    <property type="term" value="F:metalloendopeptidase inhibitor activity"/>
    <property type="evidence" value="ECO:0007669"/>
    <property type="project" value="InterPro"/>
</dbReference>
<evidence type="ECO:0000313" key="6">
    <source>
        <dbReference type="EMBL" id="PFX29193.1"/>
    </source>
</evidence>
<evidence type="ECO:0000256" key="1">
    <source>
        <dbReference type="ARBA" id="ARBA00004613"/>
    </source>
</evidence>
<keyword evidence="7" id="KW-1185">Reference proteome</keyword>
<evidence type="ECO:0000256" key="5">
    <source>
        <dbReference type="SAM" id="SignalP"/>
    </source>
</evidence>
<feature type="disulfide bond" evidence="3">
    <location>
        <begin position="36"/>
        <end position="244"/>
    </location>
</feature>
<dbReference type="Gene3D" id="3.90.370.10">
    <property type="entry name" value="Tissue inhibitor of metalloproteinase-1. Chain B, domain 1"/>
    <property type="match status" value="2"/>
</dbReference>
<feature type="disulfide bond" evidence="3">
    <location>
        <begin position="266"/>
        <end position="287"/>
    </location>
</feature>
<evidence type="ECO:0000256" key="2">
    <source>
        <dbReference type="ARBA" id="ARBA00022525"/>
    </source>
</evidence>
<keyword evidence="2" id="KW-0964">Secreted</keyword>
<evidence type="ECO:0000256" key="4">
    <source>
        <dbReference type="SAM" id="MobiDB-lite"/>
    </source>
</evidence>
<gene>
    <name evidence="6" type="primary">Timp4</name>
    <name evidence="6" type="ORF">AWC38_SpisGene6044</name>
</gene>
<accession>A0A2B4SJC3</accession>
<comment type="subcellular location">
    <subcellularLocation>
        <location evidence="1">Secreted</location>
    </subcellularLocation>
</comment>
<feature type="signal peptide" evidence="5">
    <location>
        <begin position="1"/>
        <end position="24"/>
    </location>
</feature>
<dbReference type="OrthoDB" id="6041373at2759"/>
<dbReference type="SMART" id="SM00206">
    <property type="entry name" value="NTR"/>
    <property type="match status" value="1"/>
</dbReference>
<dbReference type="GO" id="GO:0002020">
    <property type="term" value="F:protease binding"/>
    <property type="evidence" value="ECO:0007669"/>
    <property type="project" value="TreeGrafter"/>
</dbReference>
<dbReference type="GO" id="GO:0005615">
    <property type="term" value="C:extracellular space"/>
    <property type="evidence" value="ECO:0007669"/>
    <property type="project" value="TreeGrafter"/>
</dbReference>
<dbReference type="InterPro" id="IPR008993">
    <property type="entry name" value="TIMP-like_OB-fold"/>
</dbReference>
<dbReference type="GO" id="GO:0051045">
    <property type="term" value="P:negative regulation of membrane protein ectodomain proteolysis"/>
    <property type="evidence" value="ECO:0007669"/>
    <property type="project" value="TreeGrafter"/>
</dbReference>
<dbReference type="SUPFAM" id="SSF50242">
    <property type="entry name" value="TIMP-like"/>
    <property type="match status" value="1"/>
</dbReference>
<feature type="region of interest" description="Disordered" evidence="4">
    <location>
        <begin position="78"/>
        <end position="104"/>
    </location>
</feature>
<feature type="chain" id="PRO_5012812356" evidence="5">
    <location>
        <begin position="25"/>
        <end position="313"/>
    </location>
</feature>
<dbReference type="PANTHER" id="PTHR11844">
    <property type="entry name" value="METALLOPROTEASE INHIBITOR"/>
    <property type="match status" value="1"/>
</dbReference>
<feature type="disulfide bond" evidence="3">
    <location>
        <begin position="246"/>
        <end position="294"/>
    </location>
</feature>
<reference evidence="7" key="1">
    <citation type="journal article" date="2017" name="bioRxiv">
        <title>Comparative analysis of the genomes of Stylophora pistillata and Acropora digitifera provides evidence for extensive differences between species of corals.</title>
        <authorList>
            <person name="Voolstra C.R."/>
            <person name="Li Y."/>
            <person name="Liew Y.J."/>
            <person name="Baumgarten S."/>
            <person name="Zoccola D."/>
            <person name="Flot J.-F."/>
            <person name="Tambutte S."/>
            <person name="Allemand D."/>
            <person name="Aranda M."/>
        </authorList>
    </citation>
    <scope>NUCLEOTIDE SEQUENCE [LARGE SCALE GENOMIC DNA]</scope>
</reference>
<dbReference type="InterPro" id="IPR001820">
    <property type="entry name" value="TIMP"/>
</dbReference>
<feature type="disulfide bond" evidence="3">
    <location>
        <begin position="251"/>
        <end position="256"/>
    </location>
</feature>
<dbReference type="InterPro" id="IPR027465">
    <property type="entry name" value="TIMP_C"/>
</dbReference>
<dbReference type="AlphaFoldDB" id="A0A2B4SJC3"/>
<dbReference type="Proteomes" id="UP000225706">
    <property type="component" value="Unassembled WGS sequence"/>
</dbReference>
<organism evidence="6 7">
    <name type="scientific">Stylophora pistillata</name>
    <name type="common">Smooth cauliflower coral</name>
    <dbReference type="NCBI Taxonomy" id="50429"/>
    <lineage>
        <taxon>Eukaryota</taxon>
        <taxon>Metazoa</taxon>
        <taxon>Cnidaria</taxon>
        <taxon>Anthozoa</taxon>
        <taxon>Hexacorallia</taxon>
        <taxon>Scleractinia</taxon>
        <taxon>Astrocoeniina</taxon>
        <taxon>Pocilloporidae</taxon>
        <taxon>Stylophora</taxon>
    </lineage>
</organism>
<dbReference type="Gene3D" id="2.40.50.120">
    <property type="match status" value="2"/>
</dbReference>
<sequence length="313" mass="35266">MNIIIVSSLLATTLLCMSQHFVQGALMPEHPQTSFCMADFVVRVKVLGKIKRDDEVPTTEASAGDKFTVPSPTERLVADTDAPETKSASTRRFQKIDDLPPQSNNSDAGSLLGLIFARHKRNIGIRGAPAPGGKMRYRPIGGKGRDKGMMYYDVLIKKIFRGEDRVRRTKRTFVDASNPSRLFARIYFSSHHGQDLVLGDAYMLSGKIMDNELILPSRGCWMQKWRDLSKDQIHGLNKVYAENCECMVQFCFPGRCASMPKSQLQCNWKLQNFREPRRDCGARHNACVNTRGQCQWKIGKEYDSCINPSGILP</sequence>
<dbReference type="EMBL" id="LSMT01000069">
    <property type="protein sequence ID" value="PFX29193.1"/>
    <property type="molecule type" value="Genomic_DNA"/>
</dbReference>
<dbReference type="PANTHER" id="PTHR11844:SF33">
    <property type="entry name" value="TISSUE INHIBITOR OF METALLOPROTEINASE"/>
    <property type="match status" value="1"/>
</dbReference>